<keyword evidence="5" id="KW-1185">Reference proteome</keyword>
<proteinExistence type="predicted"/>
<dbReference type="Proteomes" id="UP001142393">
    <property type="component" value="Unassembled WGS sequence"/>
</dbReference>
<evidence type="ECO:0000313" key="4">
    <source>
        <dbReference type="EMBL" id="KAJ3983420.1"/>
    </source>
</evidence>
<evidence type="ECO:0000256" key="1">
    <source>
        <dbReference type="SAM" id="Coils"/>
    </source>
</evidence>
<feature type="region of interest" description="Disordered" evidence="2">
    <location>
        <begin position="674"/>
        <end position="796"/>
    </location>
</feature>
<dbReference type="AlphaFoldDB" id="A0A9W8NQL3"/>
<comment type="caution">
    <text evidence="3">The sequence shown here is derived from an EMBL/GenBank/DDBJ whole genome shotgun (WGS) entry which is preliminary data.</text>
</comment>
<feature type="region of interest" description="Disordered" evidence="2">
    <location>
        <begin position="872"/>
        <end position="931"/>
    </location>
</feature>
<feature type="compositionally biased region" description="Polar residues" evidence="2">
    <location>
        <begin position="872"/>
        <end position="894"/>
    </location>
</feature>
<feature type="compositionally biased region" description="Polar residues" evidence="2">
    <location>
        <begin position="591"/>
        <end position="602"/>
    </location>
</feature>
<reference evidence="3" key="2">
    <citation type="submission" date="2022-08" db="EMBL/GenBank/DDBJ databases">
        <authorList>
            <consortium name="DOE Joint Genome Institute"/>
            <person name="Min B."/>
            <person name="Sierra-Patev S."/>
            <person name="Naranjo-Ortiz M."/>
            <person name="Looney B."/>
            <person name="Konkel Z."/>
            <person name="Slot J.C."/>
            <person name="Sakamoto Y."/>
            <person name="Steenwyk J.L."/>
            <person name="Rokas A."/>
            <person name="Carro J."/>
            <person name="Camarero S."/>
            <person name="Ferreira P."/>
            <person name="Molpeceres G."/>
            <person name="Ruiz-duenas F.J."/>
            <person name="Serrano A."/>
            <person name="Henrissat B."/>
            <person name="Drula E."/>
            <person name="Hughes K.W."/>
            <person name="Mata J.L."/>
            <person name="Ishikawa N.K."/>
            <person name="Vargas-Isla R."/>
            <person name="Ushijima S."/>
            <person name="Smith C.A."/>
            <person name="Ahrendt S."/>
            <person name="Andreopoulos W."/>
            <person name="He G."/>
            <person name="LaButti K."/>
            <person name="Lipzen A."/>
            <person name="Ng V."/>
            <person name="Riley R."/>
            <person name="Sandor L."/>
            <person name="Barry K."/>
            <person name="Martinez A.T."/>
            <person name="Xiao Y."/>
            <person name="Gibbons J.G."/>
            <person name="Terashima K."/>
            <person name="Hibbett D.S."/>
            <person name="Grigoriev I.V."/>
        </authorList>
    </citation>
    <scope>NUCLEOTIDE SEQUENCE</scope>
    <source>
        <strain evidence="3">TFB7810</strain>
    </source>
</reference>
<evidence type="ECO:0000313" key="5">
    <source>
        <dbReference type="Proteomes" id="UP001142393"/>
    </source>
</evidence>
<dbReference type="Proteomes" id="UP001163850">
    <property type="component" value="Unassembled WGS sequence"/>
</dbReference>
<feature type="compositionally biased region" description="Basic residues" evidence="2">
    <location>
        <begin position="63"/>
        <end position="72"/>
    </location>
</feature>
<feature type="region of interest" description="Disordered" evidence="2">
    <location>
        <begin position="355"/>
        <end position="460"/>
    </location>
</feature>
<feature type="region of interest" description="Disordered" evidence="2">
    <location>
        <begin position="27"/>
        <end position="78"/>
    </location>
</feature>
<evidence type="ECO:0000313" key="3">
    <source>
        <dbReference type="EMBL" id="KAJ3738916.1"/>
    </source>
</evidence>
<feature type="compositionally biased region" description="Polar residues" evidence="2">
    <location>
        <begin position="850"/>
        <end position="860"/>
    </location>
</feature>
<feature type="compositionally biased region" description="Polar residues" evidence="2">
    <location>
        <begin position="675"/>
        <end position="692"/>
    </location>
</feature>
<feature type="compositionally biased region" description="Low complexity" evidence="2">
    <location>
        <begin position="720"/>
        <end position="737"/>
    </location>
</feature>
<feature type="region of interest" description="Disordered" evidence="2">
    <location>
        <begin position="311"/>
        <end position="339"/>
    </location>
</feature>
<feature type="compositionally biased region" description="Polar residues" evidence="2">
    <location>
        <begin position="699"/>
        <end position="714"/>
    </location>
</feature>
<organism evidence="3 5">
    <name type="scientific">Lentinula detonsa</name>
    <dbReference type="NCBI Taxonomy" id="2804962"/>
    <lineage>
        <taxon>Eukaryota</taxon>
        <taxon>Fungi</taxon>
        <taxon>Dikarya</taxon>
        <taxon>Basidiomycota</taxon>
        <taxon>Agaricomycotina</taxon>
        <taxon>Agaricomycetes</taxon>
        <taxon>Agaricomycetidae</taxon>
        <taxon>Agaricales</taxon>
        <taxon>Marasmiineae</taxon>
        <taxon>Omphalotaceae</taxon>
        <taxon>Lentinula</taxon>
    </lineage>
</organism>
<accession>A0A9W8NQL3</accession>
<sequence length="968" mass="107091">MTEVTELYSPSDDSEGPVLRDFVNETLAHERGPEDSPRSELLSTIHGATSHSSQAAVGIPHESRHRRGPSQRYRRERESAYKGLEHREVLRLLIEHEYEASKMRKTLYMVFSQLEAETQRAAEAEIQVKAYSDRFQQLNAEKITAERESHTLEEELTLYKIQYDLAQKEITKARDTVFTLQSELDAAEQVARKARGDARKVKEALEIWKAREEGRRQGFEVGWNRARAEFGIGNTQPVLEYDNEYPDSFPPPERNSFLHADVGESGDGQDTISYRTYPPPEQRALTHFPAVPVVPAPISIITQAQAMPDSMLRQSSVSEHYAQRPVSIQSSSRPPTARPVMATPAVQRYSLPIPPADQVEFDNRPPSPTRQAQTQPQPWFAEPPVPRAPSPRPPDNYIPAASEDGHISLPPPHELAEYPSSPQPSVNALPSYTVYSSHGTDLDEGSKRDYTSSKGKARATDSWYNQHGEVDSRTHIPDAPVPIRPESSTSWYQARLPDERTRHTSMSSRYSVNSSGGLLDAWGYPIEAETKRSGGLGTTLKNIFRGKGKDARMLSIIKENPLSRQGSLNVVPVSTTTVEPLWSSRDPNRTLFPSVSNGSNKMSVDELKHGGPDTTKRKHGRPYENFSPSKERPPRNVRVPAHLTVPALLSTQQPQKKKAVGHGRAMSMGSADTRFYQNSHPSQTTSEGSSQFRVDGNLGWQNPRITGRSPQTMSGHLVDSTSPPVSISIQPPSQSPSDAPNGLNSATRNGPGTPAEQHLSLTKSPGSLSDRLRSRSTSMNQNQGSHTSPSIQAIHPPGREDRALFQRPQRTGSPAFSDPSNHGWSRTPNSQILHRESSPSDENTARSRRPSQLSETLSNPQRRFASASLNQHLSSHPSVVDTTPKSFQAQQPPSMGSHKHSESLDITGTHGRLPDSPVGHTQSHSIEGGAGLKRVMSNLSVRSAGSQYSHFDPDAYRDPAYFSLDTHS</sequence>
<feature type="compositionally biased region" description="Polar residues" evidence="2">
    <location>
        <begin position="779"/>
        <end position="791"/>
    </location>
</feature>
<feature type="coiled-coil region" evidence="1">
    <location>
        <begin position="114"/>
        <end position="155"/>
    </location>
</feature>
<evidence type="ECO:0000256" key="2">
    <source>
        <dbReference type="SAM" id="MobiDB-lite"/>
    </source>
</evidence>
<name>A0A9W8NQL3_9AGAR</name>
<reference evidence="3 5" key="3">
    <citation type="journal article" date="2023" name="Proc. Natl. Acad. Sci. U.S.A.">
        <title>A global phylogenomic analysis of the shiitake genus Lentinula.</title>
        <authorList>
            <person name="Sierra-Patev S."/>
            <person name="Min B."/>
            <person name="Naranjo-Ortiz M."/>
            <person name="Looney B."/>
            <person name="Konkel Z."/>
            <person name="Slot J.C."/>
            <person name="Sakamoto Y."/>
            <person name="Steenwyk J.L."/>
            <person name="Rokas A."/>
            <person name="Carro J."/>
            <person name="Camarero S."/>
            <person name="Ferreira P."/>
            <person name="Molpeceres G."/>
            <person name="Ruiz-Duenas F.J."/>
            <person name="Serrano A."/>
            <person name="Henrissat B."/>
            <person name="Drula E."/>
            <person name="Hughes K.W."/>
            <person name="Mata J.L."/>
            <person name="Ishikawa N.K."/>
            <person name="Vargas-Isla R."/>
            <person name="Ushijima S."/>
            <person name="Smith C.A."/>
            <person name="Donoghue J."/>
            <person name="Ahrendt S."/>
            <person name="Andreopoulos W."/>
            <person name="He G."/>
            <person name="LaButti K."/>
            <person name="Lipzen A."/>
            <person name="Ng V."/>
            <person name="Riley R."/>
            <person name="Sandor L."/>
            <person name="Barry K."/>
            <person name="Martinez A.T."/>
            <person name="Xiao Y."/>
            <person name="Gibbons J.G."/>
            <person name="Terashima K."/>
            <person name="Grigoriev I.V."/>
            <person name="Hibbett D."/>
        </authorList>
    </citation>
    <scope>NUCLEOTIDE SEQUENCE [LARGE SCALE GENOMIC DNA]</scope>
    <source>
        <strain evidence="3 5">TFB7810</strain>
    </source>
</reference>
<feature type="compositionally biased region" description="Pro residues" evidence="2">
    <location>
        <begin position="381"/>
        <end position="396"/>
    </location>
</feature>
<gene>
    <name evidence="3" type="ORF">DFH05DRAFT_723432</name>
    <name evidence="4" type="ORF">F5890DRAFT_1586809</name>
</gene>
<feature type="compositionally biased region" description="Basic and acidic residues" evidence="2">
    <location>
        <begin position="27"/>
        <end position="38"/>
    </location>
</feature>
<keyword evidence="1" id="KW-0175">Coiled coil</keyword>
<dbReference type="EMBL" id="MU802022">
    <property type="protein sequence ID" value="KAJ3983420.1"/>
    <property type="molecule type" value="Genomic_DNA"/>
</dbReference>
<feature type="compositionally biased region" description="Polar residues" evidence="2">
    <location>
        <begin position="46"/>
        <end position="55"/>
    </location>
</feature>
<feature type="compositionally biased region" description="Basic and acidic residues" evidence="2">
    <location>
        <begin position="440"/>
        <end position="451"/>
    </location>
</feature>
<feature type="compositionally biased region" description="Basic and acidic residues" evidence="2">
    <location>
        <begin position="603"/>
        <end position="615"/>
    </location>
</feature>
<reference evidence="4" key="1">
    <citation type="submission" date="2022-08" db="EMBL/GenBank/DDBJ databases">
        <authorList>
            <consortium name="DOE Joint Genome Institute"/>
            <person name="Min B."/>
            <person name="Riley R."/>
            <person name="Sierra-Patev S."/>
            <person name="Naranjo-Ortiz M."/>
            <person name="Looney B."/>
            <person name="Konkel Z."/>
            <person name="Slot J.C."/>
            <person name="Sakamoto Y."/>
            <person name="Steenwyk J.L."/>
            <person name="Rokas A."/>
            <person name="Carro J."/>
            <person name="Camarero S."/>
            <person name="Ferreira P."/>
            <person name="Molpeceres G."/>
            <person name="Ruiz-Duenas F.J."/>
            <person name="Serrano A."/>
            <person name="Henrissat B."/>
            <person name="Drula E."/>
            <person name="Hughes K.W."/>
            <person name="Mata J.L."/>
            <person name="Ishikawa N.K."/>
            <person name="Vargas-Isla R."/>
            <person name="Ushijima S."/>
            <person name="Smith C.A."/>
            <person name="Ahrendt S."/>
            <person name="Andreopoulos W."/>
            <person name="He G."/>
            <person name="Labutti K."/>
            <person name="Lipzen A."/>
            <person name="Ng V."/>
            <person name="Sandor L."/>
            <person name="Barry K."/>
            <person name="Martinez A.T."/>
            <person name="Xiao Y."/>
            <person name="Gibbons J.G."/>
            <person name="Terashima K."/>
            <person name="Hibbett D.S."/>
            <person name="Grigoriev I.V."/>
        </authorList>
    </citation>
    <scope>NUCLEOTIDE SEQUENCE</scope>
    <source>
        <strain evidence="4">TFB7829</strain>
    </source>
</reference>
<feature type="compositionally biased region" description="Polar residues" evidence="2">
    <location>
        <begin position="423"/>
        <end position="439"/>
    </location>
</feature>
<accession>A0AA38PYA0</accession>
<protein>
    <submittedName>
        <fullName evidence="3">Uncharacterized protein</fullName>
    </submittedName>
</protein>
<feature type="region of interest" description="Disordered" evidence="2">
    <location>
        <begin position="809"/>
        <end position="860"/>
    </location>
</feature>
<feature type="region of interest" description="Disordered" evidence="2">
    <location>
        <begin position="589"/>
        <end position="636"/>
    </location>
</feature>
<dbReference type="EMBL" id="JANVFU010000021">
    <property type="protein sequence ID" value="KAJ3738916.1"/>
    <property type="molecule type" value="Genomic_DNA"/>
</dbReference>
<feature type="compositionally biased region" description="Polar residues" evidence="2">
    <location>
        <begin position="809"/>
        <end position="832"/>
    </location>
</feature>